<dbReference type="Gene3D" id="3.40.50.150">
    <property type="entry name" value="Vaccinia Virus protein VP39"/>
    <property type="match status" value="1"/>
</dbReference>
<keyword evidence="2" id="KW-1185">Reference proteome</keyword>
<keyword evidence="1" id="KW-0808">Transferase</keyword>
<dbReference type="GO" id="GO:0008168">
    <property type="term" value="F:methyltransferase activity"/>
    <property type="evidence" value="ECO:0007669"/>
    <property type="project" value="UniProtKB-KW"/>
</dbReference>
<name>A0ABN2Q7T8_9PSEU</name>
<evidence type="ECO:0000313" key="2">
    <source>
        <dbReference type="Proteomes" id="UP001501116"/>
    </source>
</evidence>
<dbReference type="SUPFAM" id="SSF53335">
    <property type="entry name" value="S-adenosyl-L-methionine-dependent methyltransferases"/>
    <property type="match status" value="1"/>
</dbReference>
<dbReference type="Pfam" id="PF04672">
    <property type="entry name" value="Methyltransf_19"/>
    <property type="match status" value="1"/>
</dbReference>
<dbReference type="PIRSF" id="PIRSF017393">
    <property type="entry name" value="MTase_SAV2177"/>
    <property type="match status" value="1"/>
</dbReference>
<evidence type="ECO:0000313" key="1">
    <source>
        <dbReference type="EMBL" id="GAA1946121.1"/>
    </source>
</evidence>
<proteinExistence type="predicted"/>
<accession>A0ABN2Q7T8</accession>
<dbReference type="Proteomes" id="UP001501116">
    <property type="component" value="Unassembled WGS sequence"/>
</dbReference>
<protein>
    <submittedName>
        <fullName evidence="1">SAM-dependent methyltransferase</fullName>
    </submittedName>
</protein>
<reference evidence="1 2" key="1">
    <citation type="journal article" date="2019" name="Int. J. Syst. Evol. Microbiol.">
        <title>The Global Catalogue of Microorganisms (GCM) 10K type strain sequencing project: providing services to taxonomists for standard genome sequencing and annotation.</title>
        <authorList>
            <consortium name="The Broad Institute Genomics Platform"/>
            <consortium name="The Broad Institute Genome Sequencing Center for Infectious Disease"/>
            <person name="Wu L."/>
            <person name="Ma J."/>
        </authorList>
    </citation>
    <scope>NUCLEOTIDE SEQUENCE [LARGE SCALE GENOMIC DNA]</scope>
    <source>
        <strain evidence="1 2">JCM 14545</strain>
    </source>
</reference>
<dbReference type="InterPro" id="IPR029063">
    <property type="entry name" value="SAM-dependent_MTases_sf"/>
</dbReference>
<dbReference type="EMBL" id="BAAANN010000004">
    <property type="protein sequence ID" value="GAA1946121.1"/>
    <property type="molecule type" value="Genomic_DNA"/>
</dbReference>
<comment type="caution">
    <text evidence="1">The sequence shown here is derived from an EMBL/GenBank/DDBJ whole genome shotgun (WGS) entry which is preliminary data.</text>
</comment>
<organism evidence="1 2">
    <name type="scientific">Amycolatopsis minnesotensis</name>
    <dbReference type="NCBI Taxonomy" id="337894"/>
    <lineage>
        <taxon>Bacteria</taxon>
        <taxon>Bacillati</taxon>
        <taxon>Actinomycetota</taxon>
        <taxon>Actinomycetes</taxon>
        <taxon>Pseudonocardiales</taxon>
        <taxon>Pseudonocardiaceae</taxon>
        <taxon>Amycolatopsis</taxon>
    </lineage>
</organism>
<dbReference type="GO" id="GO:0032259">
    <property type="term" value="P:methylation"/>
    <property type="evidence" value="ECO:0007669"/>
    <property type="project" value="UniProtKB-KW"/>
</dbReference>
<keyword evidence="1" id="KW-0489">Methyltransferase</keyword>
<gene>
    <name evidence="1" type="ORF">GCM10009754_12500</name>
</gene>
<dbReference type="InterPro" id="IPR006764">
    <property type="entry name" value="SAM_dep_MeTrfase_SAV2177_type"/>
</dbReference>
<sequence>MYDWFLGGTQNWAVDREFGRKVERVWPHIRIVAKQNRQFMNRVVRHALDAGIRQFVDLGSGEPTIGNVHEVVRRHLPRGQRARVAYVDYEPISVVHSTAMLDQDRAQDWATVAQHDLRDVPGVLADRDIRRLIDFSKPVCLLMIAVLHFLGDDDRPGDLVRAYRDELAPGSWLGLSHIASDEAEPVGKIQIERFGEAYQKTTNPLWVRDREEIEGWFDGWELVRPGFVHLPDWRPERRVTETEAEGRPFAWCGVGEKH</sequence>